<dbReference type="InterPro" id="IPR008278">
    <property type="entry name" value="4-PPantetheinyl_Trfase_dom"/>
</dbReference>
<dbReference type="PANTHER" id="PTHR12215:SF10">
    <property type="entry name" value="L-AMINOADIPATE-SEMIALDEHYDE DEHYDROGENASE-PHOSPHOPANTETHEINYL TRANSFERASE"/>
    <property type="match status" value="1"/>
</dbReference>
<evidence type="ECO:0000313" key="5">
    <source>
        <dbReference type="Proteomes" id="UP000502297"/>
    </source>
</evidence>
<dbReference type="GO" id="GO:0005829">
    <property type="term" value="C:cytosol"/>
    <property type="evidence" value="ECO:0007669"/>
    <property type="project" value="TreeGrafter"/>
</dbReference>
<accession>A0A6G8RYD2</accession>
<dbReference type="Gene3D" id="3.90.470.20">
    <property type="entry name" value="4'-phosphopantetheinyl transferase domain"/>
    <property type="match status" value="1"/>
</dbReference>
<organism evidence="4 5">
    <name type="scientific">Acinetobacter shaoyimingii</name>
    <dbReference type="NCBI Taxonomy" id="2715164"/>
    <lineage>
        <taxon>Bacteria</taxon>
        <taxon>Pseudomonadati</taxon>
        <taxon>Pseudomonadota</taxon>
        <taxon>Gammaproteobacteria</taxon>
        <taxon>Moraxellales</taxon>
        <taxon>Moraxellaceae</taxon>
        <taxon>Acinetobacter</taxon>
    </lineage>
</organism>
<reference evidence="4 5" key="1">
    <citation type="submission" date="2020-03" db="EMBL/GenBank/DDBJ databases">
        <authorList>
            <person name="Zhu W."/>
        </authorList>
    </citation>
    <scope>NUCLEOTIDE SEQUENCE [LARGE SCALE GENOMIC DNA]</scope>
    <source>
        <strain evidence="4 5">323-1</strain>
    </source>
</reference>
<proteinExistence type="inferred from homology"/>
<comment type="similarity">
    <text evidence="1">Belongs to the P-Pant transferase superfamily. Gsp/Sfp/HetI/AcpT family.</text>
</comment>
<dbReference type="Pfam" id="PF01648">
    <property type="entry name" value="ACPS"/>
    <property type="match status" value="1"/>
</dbReference>
<name>A0A6G8RYD2_9GAMM</name>
<evidence type="ECO:0000256" key="2">
    <source>
        <dbReference type="ARBA" id="ARBA00022679"/>
    </source>
</evidence>
<dbReference type="AlphaFoldDB" id="A0A6G8RYD2"/>
<dbReference type="EMBL" id="CP049801">
    <property type="protein sequence ID" value="QIO06874.1"/>
    <property type="molecule type" value="Genomic_DNA"/>
</dbReference>
<dbReference type="SUPFAM" id="SSF56214">
    <property type="entry name" value="4'-phosphopantetheinyl transferase"/>
    <property type="match status" value="2"/>
</dbReference>
<dbReference type="GO" id="GO:0000287">
    <property type="term" value="F:magnesium ion binding"/>
    <property type="evidence" value="ECO:0007669"/>
    <property type="project" value="InterPro"/>
</dbReference>
<evidence type="ECO:0000313" key="4">
    <source>
        <dbReference type="EMBL" id="QIO06874.1"/>
    </source>
</evidence>
<evidence type="ECO:0000256" key="1">
    <source>
        <dbReference type="ARBA" id="ARBA00010990"/>
    </source>
</evidence>
<dbReference type="KEGG" id="asha:G8E00_13455"/>
<dbReference type="GO" id="GO:0008897">
    <property type="term" value="F:holo-[acyl-carrier-protein] synthase activity"/>
    <property type="evidence" value="ECO:0007669"/>
    <property type="project" value="InterPro"/>
</dbReference>
<dbReference type="InterPro" id="IPR050559">
    <property type="entry name" value="P-Pant_transferase_sf"/>
</dbReference>
<keyword evidence="2 4" id="KW-0808">Transferase</keyword>
<dbReference type="PANTHER" id="PTHR12215">
    <property type="entry name" value="PHOSPHOPANTETHEINE TRANSFERASE"/>
    <property type="match status" value="1"/>
</dbReference>
<protein>
    <submittedName>
        <fullName evidence="4">4'-phosphopantetheinyl transferase superfamily protein</fullName>
    </submittedName>
</protein>
<dbReference type="InterPro" id="IPR037143">
    <property type="entry name" value="4-PPantetheinyl_Trfase_dom_sf"/>
</dbReference>
<dbReference type="GO" id="GO:0019878">
    <property type="term" value="P:lysine biosynthetic process via aminoadipic acid"/>
    <property type="evidence" value="ECO:0007669"/>
    <property type="project" value="TreeGrafter"/>
</dbReference>
<keyword evidence="5" id="KW-1185">Reference proteome</keyword>
<gene>
    <name evidence="4" type="ORF">G8E00_13455</name>
</gene>
<sequence length="214" mass="24716">MERKIRIDIAQLDHIVAPSTSSDRKVQIQLRKESIYLYRNQQLSKRLNTHISNHDFDQTSFGKPFLKSHSAFQFNHSHSQNYYALATSDRVQDLGVDVEDLDRKIRFESLAAHAFHPNELQKWQDLGQDVEYWFKVWTTKEAVLKASGLGIRLSLNTLDTQVDAIQDGGICQHPELGVFAYQNFNLAHCMLTVAWRSELSCKGFAFPRIEVIQH</sequence>
<evidence type="ECO:0000259" key="3">
    <source>
        <dbReference type="Pfam" id="PF01648"/>
    </source>
</evidence>
<dbReference type="RefSeq" id="WP_166225389.1">
    <property type="nucleotide sequence ID" value="NZ_CP049801.1"/>
</dbReference>
<dbReference type="Proteomes" id="UP000502297">
    <property type="component" value="Chromosome"/>
</dbReference>
<feature type="domain" description="4'-phosphopantetheinyl transferase" evidence="3">
    <location>
        <begin position="94"/>
        <end position="169"/>
    </location>
</feature>